<reference evidence="3" key="1">
    <citation type="submission" date="2023-06" db="EMBL/GenBank/DDBJ databases">
        <title>Genomic analysis of the entomopathogenic nematode Steinernema hermaphroditum.</title>
        <authorList>
            <person name="Schwarz E.M."/>
            <person name="Heppert J.K."/>
            <person name="Baniya A."/>
            <person name="Schwartz H.T."/>
            <person name="Tan C.-H."/>
            <person name="Antoshechkin I."/>
            <person name="Sternberg P.W."/>
            <person name="Goodrich-Blair H."/>
            <person name="Dillman A.R."/>
        </authorList>
    </citation>
    <scope>NUCLEOTIDE SEQUENCE</scope>
    <source>
        <strain evidence="3">PS9179</strain>
        <tissue evidence="3">Whole animal</tissue>
    </source>
</reference>
<feature type="signal peptide" evidence="2">
    <location>
        <begin position="1"/>
        <end position="25"/>
    </location>
</feature>
<evidence type="ECO:0000256" key="1">
    <source>
        <dbReference type="SAM" id="Phobius"/>
    </source>
</evidence>
<accession>A0AA39HIZ4</accession>
<gene>
    <name evidence="3" type="ORF">QR680_018464</name>
</gene>
<feature type="chain" id="PRO_5041306454" description="Apple domain-containing protein" evidence="2">
    <location>
        <begin position="26"/>
        <end position="261"/>
    </location>
</feature>
<comment type="caution">
    <text evidence="3">The sequence shown here is derived from an EMBL/GenBank/DDBJ whole genome shotgun (WGS) entry which is preliminary data.</text>
</comment>
<evidence type="ECO:0008006" key="5">
    <source>
        <dbReference type="Google" id="ProtNLM"/>
    </source>
</evidence>
<keyword evidence="2" id="KW-0732">Signal</keyword>
<dbReference type="Proteomes" id="UP001175271">
    <property type="component" value="Unassembled WGS sequence"/>
</dbReference>
<protein>
    <recommendedName>
        <fullName evidence="5">Apple domain-containing protein</fullName>
    </recommendedName>
</protein>
<evidence type="ECO:0000256" key="2">
    <source>
        <dbReference type="SAM" id="SignalP"/>
    </source>
</evidence>
<keyword evidence="4" id="KW-1185">Reference proteome</keyword>
<name>A0AA39HIZ4_9BILA</name>
<feature type="transmembrane region" description="Helical" evidence="1">
    <location>
        <begin position="195"/>
        <end position="219"/>
    </location>
</feature>
<dbReference type="PROSITE" id="PS51257">
    <property type="entry name" value="PROKAR_LIPOPROTEIN"/>
    <property type="match status" value="1"/>
</dbReference>
<keyword evidence="1" id="KW-1133">Transmembrane helix</keyword>
<keyword evidence="1" id="KW-0472">Membrane</keyword>
<proteinExistence type="predicted"/>
<evidence type="ECO:0000313" key="4">
    <source>
        <dbReference type="Proteomes" id="UP001175271"/>
    </source>
</evidence>
<evidence type="ECO:0000313" key="3">
    <source>
        <dbReference type="EMBL" id="KAK0406259.1"/>
    </source>
</evidence>
<organism evidence="3 4">
    <name type="scientific">Steinernema hermaphroditum</name>
    <dbReference type="NCBI Taxonomy" id="289476"/>
    <lineage>
        <taxon>Eukaryota</taxon>
        <taxon>Metazoa</taxon>
        <taxon>Ecdysozoa</taxon>
        <taxon>Nematoda</taxon>
        <taxon>Chromadorea</taxon>
        <taxon>Rhabditida</taxon>
        <taxon>Tylenchina</taxon>
        <taxon>Panagrolaimomorpha</taxon>
        <taxon>Strongyloidoidea</taxon>
        <taxon>Steinernematidae</taxon>
        <taxon>Steinernema</taxon>
    </lineage>
</organism>
<dbReference type="AlphaFoldDB" id="A0AA39HIZ4"/>
<keyword evidence="1" id="KW-0812">Transmembrane</keyword>
<sequence length="261" mass="29502">MALFRGSIFLHAGLVLVLFACFSDAKLPCTRKWAPHDSCYQILSRESRTAYKMRGSFSQGIFKICNSCRDTICVQLGFASSADRELYPIENICLTNQTNKAIFFGNDGMSYASEITYEIRSDRILFNGTEEGLVSVVPLPVKLHKLSRNSGLLIIDYPHSCLNLDFEDMDDTLPLLVCKIKSSNPGKDRRTSNTFTVAFTTCLVFIMPVMLLWFMMAYFRWNEDLKLDTADLKTDKVPKFDVNKGKALLEADVLLQNKVLG</sequence>
<dbReference type="EMBL" id="JAUCMV010000004">
    <property type="protein sequence ID" value="KAK0406259.1"/>
    <property type="molecule type" value="Genomic_DNA"/>
</dbReference>